<dbReference type="EMBL" id="CM009304">
    <property type="protein sequence ID" value="PNT00480.1"/>
    <property type="molecule type" value="Genomic_DNA"/>
</dbReference>
<proteinExistence type="predicted"/>
<gene>
    <name evidence="2" type="ORF">POPTR_015G050000</name>
</gene>
<organism evidence="2 3">
    <name type="scientific">Populus trichocarpa</name>
    <name type="common">Western balsam poplar</name>
    <name type="synonym">Populus balsamifera subsp. trichocarpa</name>
    <dbReference type="NCBI Taxonomy" id="3694"/>
    <lineage>
        <taxon>Eukaryota</taxon>
        <taxon>Viridiplantae</taxon>
        <taxon>Streptophyta</taxon>
        <taxon>Embryophyta</taxon>
        <taxon>Tracheophyta</taxon>
        <taxon>Spermatophyta</taxon>
        <taxon>Magnoliopsida</taxon>
        <taxon>eudicotyledons</taxon>
        <taxon>Gunneridae</taxon>
        <taxon>Pentapetalae</taxon>
        <taxon>rosids</taxon>
        <taxon>fabids</taxon>
        <taxon>Malpighiales</taxon>
        <taxon>Salicaceae</taxon>
        <taxon>Saliceae</taxon>
        <taxon>Populus</taxon>
    </lineage>
</organism>
<reference evidence="2 3" key="1">
    <citation type="journal article" date="2006" name="Science">
        <title>The genome of black cottonwood, Populus trichocarpa (Torr. &amp; Gray).</title>
        <authorList>
            <person name="Tuskan G.A."/>
            <person name="Difazio S."/>
            <person name="Jansson S."/>
            <person name="Bohlmann J."/>
            <person name="Grigoriev I."/>
            <person name="Hellsten U."/>
            <person name="Putnam N."/>
            <person name="Ralph S."/>
            <person name="Rombauts S."/>
            <person name="Salamov A."/>
            <person name="Schein J."/>
            <person name="Sterck L."/>
            <person name="Aerts A."/>
            <person name="Bhalerao R.R."/>
            <person name="Bhalerao R.P."/>
            <person name="Blaudez D."/>
            <person name="Boerjan W."/>
            <person name="Brun A."/>
            <person name="Brunner A."/>
            <person name="Busov V."/>
            <person name="Campbell M."/>
            <person name="Carlson J."/>
            <person name="Chalot M."/>
            <person name="Chapman J."/>
            <person name="Chen G.L."/>
            <person name="Cooper D."/>
            <person name="Coutinho P.M."/>
            <person name="Couturier J."/>
            <person name="Covert S."/>
            <person name="Cronk Q."/>
            <person name="Cunningham R."/>
            <person name="Davis J."/>
            <person name="Degroeve S."/>
            <person name="Dejardin A."/>
            <person name="Depamphilis C."/>
            <person name="Detter J."/>
            <person name="Dirks B."/>
            <person name="Dubchak I."/>
            <person name="Duplessis S."/>
            <person name="Ehlting J."/>
            <person name="Ellis B."/>
            <person name="Gendler K."/>
            <person name="Goodstein D."/>
            <person name="Gribskov M."/>
            <person name="Grimwood J."/>
            <person name="Groover A."/>
            <person name="Gunter L."/>
            <person name="Hamberger B."/>
            <person name="Heinze B."/>
            <person name="Helariutta Y."/>
            <person name="Henrissat B."/>
            <person name="Holligan D."/>
            <person name="Holt R."/>
            <person name="Huang W."/>
            <person name="Islam-Faridi N."/>
            <person name="Jones S."/>
            <person name="Jones-Rhoades M."/>
            <person name="Jorgensen R."/>
            <person name="Joshi C."/>
            <person name="Kangasjarvi J."/>
            <person name="Karlsson J."/>
            <person name="Kelleher C."/>
            <person name="Kirkpatrick R."/>
            <person name="Kirst M."/>
            <person name="Kohler A."/>
            <person name="Kalluri U."/>
            <person name="Larimer F."/>
            <person name="Leebens-Mack J."/>
            <person name="Leple J.C."/>
            <person name="Locascio P."/>
            <person name="Lou Y."/>
            <person name="Lucas S."/>
            <person name="Martin F."/>
            <person name="Montanini B."/>
            <person name="Napoli C."/>
            <person name="Nelson D.R."/>
            <person name="Nelson C."/>
            <person name="Nieminen K."/>
            <person name="Nilsson O."/>
            <person name="Pereda V."/>
            <person name="Peter G."/>
            <person name="Philippe R."/>
            <person name="Pilate G."/>
            <person name="Poliakov A."/>
            <person name="Razumovskaya J."/>
            <person name="Richardson P."/>
            <person name="Rinaldi C."/>
            <person name="Ritland K."/>
            <person name="Rouze P."/>
            <person name="Ryaboy D."/>
            <person name="Schmutz J."/>
            <person name="Schrader J."/>
            <person name="Segerman B."/>
            <person name="Shin H."/>
            <person name="Siddiqui A."/>
            <person name="Sterky F."/>
            <person name="Terry A."/>
            <person name="Tsai C.J."/>
            <person name="Uberbacher E."/>
            <person name="Unneberg P."/>
            <person name="Vahala J."/>
            <person name="Wall K."/>
            <person name="Wessler S."/>
            <person name="Yang G."/>
            <person name="Yin T."/>
            <person name="Douglas C."/>
            <person name="Marra M."/>
            <person name="Sandberg G."/>
            <person name="Van de Peer Y."/>
            <person name="Rokhsar D."/>
        </authorList>
    </citation>
    <scope>NUCLEOTIDE SEQUENCE [LARGE SCALE GENOMIC DNA]</scope>
    <source>
        <strain evidence="3">cv. Nisqually</strain>
    </source>
</reference>
<evidence type="ECO:0000313" key="3">
    <source>
        <dbReference type="Proteomes" id="UP000006729"/>
    </source>
</evidence>
<keyword evidence="3" id="KW-1185">Reference proteome</keyword>
<evidence type="ECO:0000313" key="2">
    <source>
        <dbReference type="EMBL" id="PNT00480.1"/>
    </source>
</evidence>
<protein>
    <recommendedName>
        <fullName evidence="1">F-box associated beta-propeller type 3 domain-containing protein</fullName>
    </recommendedName>
</protein>
<sequence>MNPKTRYDTIESSLMIERSKPLRYKIVRFVKPKFLSHKEFYMYHCIRVELFELATWKWKLLDEVKLPYEESLRRMTKVSVNGSLHGLTWKKDSDNKDMELVEYKGKLVMTYIDKESNLMELWIMKDHNRKQWSKRHSINIGVLTRKEPNVSPLAFYNVDVVLIKEYFF</sequence>
<name>B9IE04_POPTR</name>
<dbReference type="Proteomes" id="UP000006729">
    <property type="component" value="Chromosome 15"/>
</dbReference>
<dbReference type="InParanoid" id="B9IE04"/>
<accession>B9IE04</accession>
<dbReference type="InterPro" id="IPR013187">
    <property type="entry name" value="F-box-assoc_dom_typ3"/>
</dbReference>
<dbReference type="Pfam" id="PF08268">
    <property type="entry name" value="FBA_3"/>
    <property type="match status" value="1"/>
</dbReference>
<feature type="domain" description="F-box associated beta-propeller type 3" evidence="1">
    <location>
        <begin position="94"/>
        <end position="136"/>
    </location>
</feature>
<dbReference type="AlphaFoldDB" id="B9IE04"/>
<evidence type="ECO:0000259" key="1">
    <source>
        <dbReference type="Pfam" id="PF08268"/>
    </source>
</evidence>